<dbReference type="Pfam" id="PF00122">
    <property type="entry name" value="E1-E2_ATPase"/>
    <property type="match status" value="1"/>
</dbReference>
<gene>
    <name evidence="12" type="primary">mgtA3</name>
    <name evidence="12" type="ORF">HSR121_2996</name>
</gene>
<dbReference type="SUPFAM" id="SSF56784">
    <property type="entry name" value="HAD-like"/>
    <property type="match status" value="1"/>
</dbReference>
<dbReference type="RefSeq" id="WP_229113750.1">
    <property type="nucleotide sequence ID" value="NZ_CP064787.1"/>
</dbReference>
<feature type="transmembrane region" description="Helical" evidence="10">
    <location>
        <begin position="272"/>
        <end position="297"/>
    </location>
</feature>
<dbReference type="SUPFAM" id="SSF81665">
    <property type="entry name" value="Calcium ATPase, transmembrane domain M"/>
    <property type="match status" value="1"/>
</dbReference>
<dbReference type="NCBIfam" id="TIGR01494">
    <property type="entry name" value="ATPase_P-type"/>
    <property type="match status" value="3"/>
</dbReference>
<feature type="transmembrane region" description="Helical" evidence="10">
    <location>
        <begin position="58"/>
        <end position="76"/>
    </location>
</feature>
<comment type="subcellular location">
    <subcellularLocation>
        <location evidence="1">Endomembrane system</location>
        <topology evidence="1">Multi-pass membrane protein</topology>
    </subcellularLocation>
</comment>
<dbReference type="InterPro" id="IPR023299">
    <property type="entry name" value="ATPase_P-typ_cyto_dom_N"/>
</dbReference>
<dbReference type="PANTHER" id="PTHR42861">
    <property type="entry name" value="CALCIUM-TRANSPORTING ATPASE"/>
    <property type="match status" value="1"/>
</dbReference>
<dbReference type="InterPro" id="IPR001757">
    <property type="entry name" value="P_typ_ATPase"/>
</dbReference>
<dbReference type="PROSITE" id="PS00154">
    <property type="entry name" value="ATPASE_E1_E2"/>
    <property type="match status" value="1"/>
</dbReference>
<dbReference type="EMBL" id="CP064787">
    <property type="protein sequence ID" value="QSG07308.1"/>
    <property type="molecule type" value="Genomic_DNA"/>
</dbReference>
<dbReference type="SFLD" id="SFLDG00002">
    <property type="entry name" value="C1.7:_P-type_atpase_like"/>
    <property type="match status" value="1"/>
</dbReference>
<feature type="transmembrane region" description="Helical" evidence="10">
    <location>
        <begin position="836"/>
        <end position="854"/>
    </location>
</feature>
<dbReference type="Pfam" id="PF13246">
    <property type="entry name" value="Cation_ATPase"/>
    <property type="match status" value="1"/>
</dbReference>
<feature type="transmembrane region" description="Helical" evidence="10">
    <location>
        <begin position="245"/>
        <end position="266"/>
    </location>
</feature>
<proteinExistence type="predicted"/>
<feature type="transmembrane region" description="Helical" evidence="10">
    <location>
        <begin position="866"/>
        <end position="885"/>
    </location>
</feature>
<dbReference type="InterPro" id="IPR036412">
    <property type="entry name" value="HAD-like_sf"/>
</dbReference>
<keyword evidence="9 10" id="KW-0472">Membrane</keyword>
<feature type="transmembrane region" description="Helical" evidence="10">
    <location>
        <begin position="768"/>
        <end position="789"/>
    </location>
</feature>
<evidence type="ECO:0000256" key="9">
    <source>
        <dbReference type="ARBA" id="ARBA00023136"/>
    </source>
</evidence>
<evidence type="ECO:0000256" key="5">
    <source>
        <dbReference type="ARBA" id="ARBA00022840"/>
    </source>
</evidence>
<dbReference type="SFLD" id="SFLDF00027">
    <property type="entry name" value="p-type_atpase"/>
    <property type="match status" value="1"/>
</dbReference>
<keyword evidence="5" id="KW-0067">ATP-binding</keyword>
<accession>A0A897N4Y5</accession>
<dbReference type="SUPFAM" id="SSF81660">
    <property type="entry name" value="Metal cation-transporting ATPase, ATP-binding domain N"/>
    <property type="match status" value="1"/>
</dbReference>
<keyword evidence="4" id="KW-0547">Nucleotide-binding</keyword>
<dbReference type="GO" id="GO:0016020">
    <property type="term" value="C:membrane"/>
    <property type="evidence" value="ECO:0007669"/>
    <property type="project" value="InterPro"/>
</dbReference>
<organism evidence="12 13">
    <name type="scientific">Halapricum desulfuricans</name>
    <dbReference type="NCBI Taxonomy" id="2841257"/>
    <lineage>
        <taxon>Archaea</taxon>
        <taxon>Methanobacteriati</taxon>
        <taxon>Methanobacteriota</taxon>
        <taxon>Stenosarchaea group</taxon>
        <taxon>Halobacteria</taxon>
        <taxon>Halobacteriales</taxon>
        <taxon>Haloarculaceae</taxon>
        <taxon>Halapricum</taxon>
    </lineage>
</organism>
<dbReference type="PRINTS" id="PR00119">
    <property type="entry name" value="CATATPASE"/>
</dbReference>
<dbReference type="InterPro" id="IPR023298">
    <property type="entry name" value="ATPase_P-typ_TM_dom_sf"/>
</dbReference>
<reference evidence="12" key="1">
    <citation type="submission" date="2020-11" db="EMBL/GenBank/DDBJ databases">
        <title>Carbohydrate-dependent, anaerobic sulfur respiration: A novel catabolism in halophilic archaea.</title>
        <authorList>
            <person name="Sorokin D.Y."/>
            <person name="Messina E."/>
            <person name="Smedile F."/>
            <person name="La Cono V."/>
            <person name="Hallsworth J.E."/>
            <person name="Yakimov M.M."/>
        </authorList>
    </citation>
    <scope>NUCLEOTIDE SEQUENCE</scope>
    <source>
        <strain evidence="12">HSR12-1</strain>
    </source>
</reference>
<dbReference type="PRINTS" id="PR00120">
    <property type="entry name" value="HATPASE"/>
</dbReference>
<dbReference type="InterPro" id="IPR059000">
    <property type="entry name" value="ATPase_P-type_domA"/>
</dbReference>
<dbReference type="Gene3D" id="3.40.50.1000">
    <property type="entry name" value="HAD superfamily/HAD-like"/>
    <property type="match status" value="1"/>
</dbReference>
<dbReference type="InterPro" id="IPR018303">
    <property type="entry name" value="ATPase_P-typ_P_site"/>
</dbReference>
<feature type="domain" description="Cation-transporting P-type ATPase N-terminal" evidence="11">
    <location>
        <begin position="5"/>
        <end position="78"/>
    </location>
</feature>
<dbReference type="Pfam" id="PF00690">
    <property type="entry name" value="Cation_ATPase_N"/>
    <property type="match status" value="1"/>
</dbReference>
<dbReference type="InterPro" id="IPR023214">
    <property type="entry name" value="HAD_sf"/>
</dbReference>
<evidence type="ECO:0000256" key="10">
    <source>
        <dbReference type="SAM" id="Phobius"/>
    </source>
</evidence>
<dbReference type="SFLD" id="SFLDS00003">
    <property type="entry name" value="Haloacid_Dehalogenase"/>
    <property type="match status" value="1"/>
</dbReference>
<dbReference type="SMART" id="SM00831">
    <property type="entry name" value="Cation_ATPase_N"/>
    <property type="match status" value="1"/>
</dbReference>
<dbReference type="InterPro" id="IPR006068">
    <property type="entry name" value="ATPase_P-typ_cation-transptr_C"/>
</dbReference>
<sequence length="897" mass="94686">MAGTDWHAATADETLEAVASSEDGLSTDRAARRLARHGPNTIGEGEAISPARIFLHQFTSPLIYVLLVAFVVTVAIDHYADAIVIALVLVVNAAIGFVQEYRAENAMAALASLVAPKARVRRDGNVSRIDSSELVPGDIVLLESGDIVPADVRLVRTTELRLDTSILTGESEPVPRTAEPVEAARTVVDRRNMAYMGTSVSSGRGVGVVVATGGESQIGTIAGQVRETARATTPLQTRMRRFGNLISVAVLAVALVLLAVGLWQAIPLADVFLLAVATAVSAIPEGLPVVMTVALAVSVRRMAGRNAIVRRLPAVETLGSCSVIVSDKTGTITENRMTVQRMWTSDGFVDVTDDGSPGEGTFGRIRGDISVEAGTTLYETLLAGVLANEASLVETDDGELEPVGDPTEAALLVAGRKAGLDQRSLTRARPQIGHRPFESDRRYTASARTIGDRSVTYVKGAPERVVDMCETMSTSAGGAPIDTETVLARAEELADDGLRVIAMARGDGDLTDTEEPDGLTFLGFAGLIDPPRAGVSEAIEACSRAGIDVKMVTGDHAATARAISEQVGIDSDRVLTGAEVASLSDDELTARLRETAVFARISPVQKLRIVTLLQADGEIVAVTGDGVNDAPALKAAHIGAAMGISGTDVAKEASEMVLTDDNFATVYAAVEEGRTVFSNIRKATMFLLATGVALVLAILAAFSLAVAGVLPRGETGLFPLLLLPAQALWLNVVNNGIQDVALAFEPGEREQFERPPHRPDEGLLSRQLLERTVIVGVWLAALALAVFWYEFTNGAALGYAQTAALSTMVVSMALFLGTCRSESRSVLEKSPVSNPLLFAGTLTALAVHLLAIHAAPTQLLLGVEPIAVDTWIRILVLSPTVVLVAETHKRWRTASRP</sequence>
<keyword evidence="8 10" id="KW-1133">Transmembrane helix</keyword>
<keyword evidence="2" id="KW-0597">Phosphoprotein</keyword>
<keyword evidence="7" id="KW-1278">Translocase</keyword>
<dbReference type="InterPro" id="IPR008250">
    <property type="entry name" value="ATPase_P-typ_transduc_dom_A_sf"/>
</dbReference>
<dbReference type="GO" id="GO:0016887">
    <property type="term" value="F:ATP hydrolysis activity"/>
    <property type="evidence" value="ECO:0007669"/>
    <property type="project" value="InterPro"/>
</dbReference>
<name>A0A897N4Y5_9EURY</name>
<dbReference type="InterPro" id="IPR004014">
    <property type="entry name" value="ATPase_P-typ_cation-transptr_N"/>
</dbReference>
<evidence type="ECO:0000256" key="7">
    <source>
        <dbReference type="ARBA" id="ARBA00022967"/>
    </source>
</evidence>
<feature type="transmembrane region" description="Helical" evidence="10">
    <location>
        <begin position="686"/>
        <end position="710"/>
    </location>
</feature>
<dbReference type="SUPFAM" id="SSF81653">
    <property type="entry name" value="Calcium ATPase, transduction domain A"/>
    <property type="match status" value="1"/>
</dbReference>
<dbReference type="Gene3D" id="2.70.150.10">
    <property type="entry name" value="Calcium-transporting ATPase, cytoplasmic transduction domain A"/>
    <property type="match status" value="1"/>
</dbReference>
<dbReference type="Gene3D" id="3.40.1110.10">
    <property type="entry name" value="Calcium-transporting ATPase, cytoplasmic domain N"/>
    <property type="match status" value="1"/>
</dbReference>
<feature type="transmembrane region" description="Helical" evidence="10">
    <location>
        <begin position="716"/>
        <end position="733"/>
    </location>
</feature>
<dbReference type="GO" id="GO:0012505">
    <property type="term" value="C:endomembrane system"/>
    <property type="evidence" value="ECO:0007669"/>
    <property type="project" value="UniProtKB-SubCell"/>
</dbReference>
<dbReference type="Proteomes" id="UP000663525">
    <property type="component" value="Chromosome"/>
</dbReference>
<dbReference type="GO" id="GO:0005524">
    <property type="term" value="F:ATP binding"/>
    <property type="evidence" value="ECO:0007669"/>
    <property type="project" value="UniProtKB-KW"/>
</dbReference>
<dbReference type="Gene3D" id="1.20.1110.10">
    <property type="entry name" value="Calcium-transporting ATPase, transmembrane domain"/>
    <property type="match status" value="1"/>
</dbReference>
<evidence type="ECO:0000256" key="3">
    <source>
        <dbReference type="ARBA" id="ARBA00022692"/>
    </source>
</evidence>
<evidence type="ECO:0000256" key="6">
    <source>
        <dbReference type="ARBA" id="ARBA00022842"/>
    </source>
</evidence>
<evidence type="ECO:0000256" key="1">
    <source>
        <dbReference type="ARBA" id="ARBA00004127"/>
    </source>
</evidence>
<keyword evidence="3 10" id="KW-0812">Transmembrane</keyword>
<dbReference type="AlphaFoldDB" id="A0A897N4Y5"/>
<evidence type="ECO:0000256" key="8">
    <source>
        <dbReference type="ARBA" id="ARBA00022989"/>
    </source>
</evidence>
<evidence type="ECO:0000259" key="11">
    <source>
        <dbReference type="SMART" id="SM00831"/>
    </source>
</evidence>
<dbReference type="InterPro" id="IPR044492">
    <property type="entry name" value="P_typ_ATPase_HD_dom"/>
</dbReference>
<dbReference type="Pfam" id="PF00689">
    <property type="entry name" value="Cation_ATPase_C"/>
    <property type="match status" value="1"/>
</dbReference>
<feature type="transmembrane region" description="Helical" evidence="10">
    <location>
        <begin position="82"/>
        <end position="98"/>
    </location>
</feature>
<protein>
    <submittedName>
        <fullName evidence="12">Cation transport ATPase</fullName>
    </submittedName>
</protein>
<dbReference type="FunFam" id="3.40.50.1000:FF:000083">
    <property type="entry name" value="Sodium/potassium-transporting ATPase subunit alpha"/>
    <property type="match status" value="1"/>
</dbReference>
<evidence type="ECO:0000256" key="4">
    <source>
        <dbReference type="ARBA" id="ARBA00022741"/>
    </source>
</evidence>
<evidence type="ECO:0000313" key="12">
    <source>
        <dbReference type="EMBL" id="QSG07308.1"/>
    </source>
</evidence>
<evidence type="ECO:0000313" key="13">
    <source>
        <dbReference type="Proteomes" id="UP000663525"/>
    </source>
</evidence>
<dbReference type="GeneID" id="68856529"/>
<keyword evidence="6" id="KW-0460">Magnesium</keyword>
<feature type="transmembrane region" description="Helical" evidence="10">
    <location>
        <begin position="795"/>
        <end position="816"/>
    </location>
</feature>
<dbReference type="FunFam" id="2.70.150.10:FF:000160">
    <property type="entry name" value="Sarcoplasmic/endoplasmic reticulum calcium ATPase 1"/>
    <property type="match status" value="1"/>
</dbReference>
<evidence type="ECO:0000256" key="2">
    <source>
        <dbReference type="ARBA" id="ARBA00022553"/>
    </source>
</evidence>